<reference evidence="2 3" key="1">
    <citation type="submission" date="2019-06" db="EMBL/GenBank/DDBJ databases">
        <title>Whole genome shotgun sequence of Acetobacter peroxydans NBRC 13755.</title>
        <authorList>
            <person name="Hosoyama A."/>
            <person name="Uohara A."/>
            <person name="Ohji S."/>
            <person name="Ichikawa N."/>
        </authorList>
    </citation>
    <scope>NUCLEOTIDE SEQUENCE [LARGE SCALE GENOMIC DNA]</scope>
    <source>
        <strain evidence="2 3">NBRC 13755</strain>
    </source>
</reference>
<protein>
    <submittedName>
        <fullName evidence="2">Uncharacterized protein</fullName>
    </submittedName>
</protein>
<evidence type="ECO:0000256" key="1">
    <source>
        <dbReference type="SAM" id="MobiDB-lite"/>
    </source>
</evidence>
<gene>
    <name evidence="2" type="ORF">APE01nite_17690</name>
</gene>
<sequence length="89" mass="10018">MQRRIPPSGKVARRGKKDLRIGFGAGKRIFESEEHIHRQHNPVSDCRLSAPECGTMSIFQALLRGENRARITKQGQGQQAHQRRTESGA</sequence>
<dbReference type="Proteomes" id="UP000317730">
    <property type="component" value="Unassembled WGS sequence"/>
</dbReference>
<organism evidence="2 3">
    <name type="scientific">Acetobacter peroxydans</name>
    <dbReference type="NCBI Taxonomy" id="104098"/>
    <lineage>
        <taxon>Bacteria</taxon>
        <taxon>Pseudomonadati</taxon>
        <taxon>Pseudomonadota</taxon>
        <taxon>Alphaproteobacteria</taxon>
        <taxon>Acetobacterales</taxon>
        <taxon>Acetobacteraceae</taxon>
        <taxon>Acetobacter</taxon>
    </lineage>
</organism>
<dbReference type="EMBL" id="BJMV01000009">
    <property type="protein sequence ID" value="GEB85972.1"/>
    <property type="molecule type" value="Genomic_DNA"/>
</dbReference>
<comment type="caution">
    <text evidence="2">The sequence shown here is derived from an EMBL/GenBank/DDBJ whole genome shotgun (WGS) entry which is preliminary data.</text>
</comment>
<accession>A0A4Y3TVU0</accession>
<dbReference type="AlphaFoldDB" id="A0A4Y3TVU0"/>
<feature type="region of interest" description="Disordered" evidence="1">
    <location>
        <begin position="69"/>
        <end position="89"/>
    </location>
</feature>
<evidence type="ECO:0000313" key="2">
    <source>
        <dbReference type="EMBL" id="GEB85972.1"/>
    </source>
</evidence>
<evidence type="ECO:0000313" key="3">
    <source>
        <dbReference type="Proteomes" id="UP000317730"/>
    </source>
</evidence>
<proteinExistence type="predicted"/>
<name>A0A4Y3TVU0_9PROT</name>
<keyword evidence="3" id="KW-1185">Reference proteome</keyword>